<dbReference type="InterPro" id="IPR041698">
    <property type="entry name" value="Methyltransf_25"/>
</dbReference>
<dbReference type="PANTHER" id="PTHR43591">
    <property type="entry name" value="METHYLTRANSFERASE"/>
    <property type="match status" value="1"/>
</dbReference>
<dbReference type="STRING" id="1210086.GCA_001613105_04749"/>
<dbReference type="CDD" id="cd02440">
    <property type="entry name" value="AdoMet_MTases"/>
    <property type="match status" value="1"/>
</dbReference>
<keyword evidence="2" id="KW-0808">Transferase</keyword>
<sequence length="271" mass="29440">MTAFKAFPGVSTEWALGDYHRFARAVLWDLGPQLVAACDIRPGTQVLDVATGTGNVAIAAAAAGAEVIASDITVENFIDGRVEAATRGVAVEWVEADAQDLPFPDSSFDVVTSSVGAIFAPRHQDVADELIRVARPGGRLGLIAWTRRSWICEILSVLNYYVPPPPQALPARLWANSEHVLWLFGNRISTFEATTHSFRLFAPTPTHFIEFFETSFGPIQATFAELLDNPQRAAALHTDLIDLAERLNLGVPGGPAEYLFEYVLMTATTAD</sequence>
<dbReference type="GO" id="GO:0008168">
    <property type="term" value="F:methyltransferase activity"/>
    <property type="evidence" value="ECO:0007669"/>
    <property type="project" value="UniProtKB-KW"/>
</dbReference>
<protein>
    <submittedName>
        <fullName evidence="2">Methyltransferase family protein</fullName>
    </submittedName>
</protein>
<dbReference type="EMBL" id="QQBC01000003">
    <property type="protein sequence ID" value="RDI67170.1"/>
    <property type="molecule type" value="Genomic_DNA"/>
</dbReference>
<organism evidence="2 3">
    <name type="scientific">Nocardia pseudobrasiliensis</name>
    <dbReference type="NCBI Taxonomy" id="45979"/>
    <lineage>
        <taxon>Bacteria</taxon>
        <taxon>Bacillati</taxon>
        <taxon>Actinomycetota</taxon>
        <taxon>Actinomycetes</taxon>
        <taxon>Mycobacteriales</taxon>
        <taxon>Nocardiaceae</taxon>
        <taxon>Nocardia</taxon>
    </lineage>
</organism>
<proteinExistence type="predicted"/>
<evidence type="ECO:0000259" key="1">
    <source>
        <dbReference type="Pfam" id="PF13649"/>
    </source>
</evidence>
<accession>A0A370I976</accession>
<gene>
    <name evidence="2" type="ORF">DFR76_103241</name>
</gene>
<dbReference type="GO" id="GO:0032259">
    <property type="term" value="P:methylation"/>
    <property type="evidence" value="ECO:0007669"/>
    <property type="project" value="UniProtKB-KW"/>
</dbReference>
<feature type="domain" description="Methyltransferase" evidence="1">
    <location>
        <begin position="46"/>
        <end position="138"/>
    </location>
</feature>
<dbReference type="Proteomes" id="UP000254869">
    <property type="component" value="Unassembled WGS sequence"/>
</dbReference>
<dbReference type="Gene3D" id="3.40.50.150">
    <property type="entry name" value="Vaccinia Virus protein VP39"/>
    <property type="match status" value="1"/>
</dbReference>
<dbReference type="RefSeq" id="WP_068001521.1">
    <property type="nucleotide sequence ID" value="NZ_QQBC01000003.1"/>
</dbReference>
<dbReference type="SUPFAM" id="SSF53335">
    <property type="entry name" value="S-adenosyl-L-methionine-dependent methyltransferases"/>
    <property type="match status" value="1"/>
</dbReference>
<dbReference type="AlphaFoldDB" id="A0A370I976"/>
<comment type="caution">
    <text evidence="2">The sequence shown here is derived from an EMBL/GenBank/DDBJ whole genome shotgun (WGS) entry which is preliminary data.</text>
</comment>
<dbReference type="InterPro" id="IPR029063">
    <property type="entry name" value="SAM-dependent_MTases_sf"/>
</dbReference>
<dbReference type="Pfam" id="PF13649">
    <property type="entry name" value="Methyltransf_25"/>
    <property type="match status" value="1"/>
</dbReference>
<keyword evidence="2" id="KW-0489">Methyltransferase</keyword>
<evidence type="ECO:0000313" key="2">
    <source>
        <dbReference type="EMBL" id="RDI67170.1"/>
    </source>
</evidence>
<keyword evidence="3" id="KW-1185">Reference proteome</keyword>
<dbReference type="PANTHER" id="PTHR43591:SF24">
    <property type="entry name" value="2-METHOXY-6-POLYPRENYL-1,4-BENZOQUINOL METHYLASE, MITOCHONDRIAL"/>
    <property type="match status" value="1"/>
</dbReference>
<name>A0A370I976_9NOCA</name>
<reference evidence="2 3" key="1">
    <citation type="submission" date="2018-07" db="EMBL/GenBank/DDBJ databases">
        <title>Genomic Encyclopedia of Type Strains, Phase IV (KMG-IV): sequencing the most valuable type-strain genomes for metagenomic binning, comparative biology and taxonomic classification.</title>
        <authorList>
            <person name="Goeker M."/>
        </authorList>
    </citation>
    <scope>NUCLEOTIDE SEQUENCE [LARGE SCALE GENOMIC DNA]</scope>
    <source>
        <strain evidence="2 3">DSM 44290</strain>
    </source>
</reference>
<evidence type="ECO:0000313" key="3">
    <source>
        <dbReference type="Proteomes" id="UP000254869"/>
    </source>
</evidence>